<dbReference type="Proteomes" id="UP000698173">
    <property type="component" value="Unassembled WGS sequence"/>
</dbReference>
<reference evidence="1" key="1">
    <citation type="journal article" date="2021" name="PeerJ">
        <title>Extensive microbial diversity within the chicken gut microbiome revealed by metagenomics and culture.</title>
        <authorList>
            <person name="Gilroy R."/>
            <person name="Ravi A."/>
            <person name="Getino M."/>
            <person name="Pursley I."/>
            <person name="Horton D.L."/>
            <person name="Alikhan N.F."/>
            <person name="Baker D."/>
            <person name="Gharbi K."/>
            <person name="Hall N."/>
            <person name="Watson M."/>
            <person name="Adriaenssens E.M."/>
            <person name="Foster-Nyarko E."/>
            <person name="Jarju S."/>
            <person name="Secka A."/>
            <person name="Antonio M."/>
            <person name="Oren A."/>
            <person name="Chaudhuri R.R."/>
            <person name="La Ragione R."/>
            <person name="Hildebrand F."/>
            <person name="Pallen M.J."/>
        </authorList>
    </citation>
    <scope>NUCLEOTIDE SEQUENCE</scope>
    <source>
        <strain evidence="1">CHK171-7178</strain>
    </source>
</reference>
<accession>A0A921FWZ8</accession>
<dbReference type="EMBL" id="DYWT01000099">
    <property type="protein sequence ID" value="HJF31310.1"/>
    <property type="molecule type" value="Genomic_DNA"/>
</dbReference>
<name>A0A921FWZ8_SPOPS</name>
<proteinExistence type="predicted"/>
<comment type="caution">
    <text evidence="1">The sequence shown here is derived from an EMBL/GenBank/DDBJ whole genome shotgun (WGS) entry which is preliminary data.</text>
</comment>
<evidence type="ECO:0000313" key="1">
    <source>
        <dbReference type="EMBL" id="HJF31310.1"/>
    </source>
</evidence>
<gene>
    <name evidence="1" type="ORF">K8V56_05955</name>
</gene>
<reference evidence="1" key="2">
    <citation type="submission" date="2021-09" db="EMBL/GenBank/DDBJ databases">
        <authorList>
            <person name="Gilroy R."/>
        </authorList>
    </citation>
    <scope>NUCLEOTIDE SEQUENCE</scope>
    <source>
        <strain evidence="1">CHK171-7178</strain>
    </source>
</reference>
<protein>
    <submittedName>
        <fullName evidence="1">Uncharacterized protein</fullName>
    </submittedName>
</protein>
<dbReference type="AlphaFoldDB" id="A0A921FWZ8"/>
<evidence type="ECO:0000313" key="2">
    <source>
        <dbReference type="Proteomes" id="UP000698173"/>
    </source>
</evidence>
<organism evidence="1 2">
    <name type="scientific">Sporosarcina psychrophila</name>
    <name type="common">Bacillus psychrophilus</name>
    <dbReference type="NCBI Taxonomy" id="1476"/>
    <lineage>
        <taxon>Bacteria</taxon>
        <taxon>Bacillati</taxon>
        <taxon>Bacillota</taxon>
        <taxon>Bacilli</taxon>
        <taxon>Bacillales</taxon>
        <taxon>Caryophanaceae</taxon>
        <taxon>Sporosarcina</taxon>
    </lineage>
</organism>
<sequence length="116" mass="13202">MGQLNMDYCFLPNEDMQPSGVYVNGLLSEMEELALRLNRLVAAELQHAKGTIVEKIIAEVDERAIEQVNVCNFQKYFVTGATREYNTIYNDLATQPITITYRIRETVETTPMILAP</sequence>